<name>A0ABR8WIQ5_9FLAO</name>
<accession>A0ABR8WIQ5</accession>
<dbReference type="EMBL" id="JACSPS010000001">
    <property type="protein sequence ID" value="MBD8016895.1"/>
    <property type="molecule type" value="Genomic_DNA"/>
</dbReference>
<organism evidence="1 2">
    <name type="scientific">Kaistella pullorum</name>
    <dbReference type="NCBI Taxonomy" id="2763074"/>
    <lineage>
        <taxon>Bacteria</taxon>
        <taxon>Pseudomonadati</taxon>
        <taxon>Bacteroidota</taxon>
        <taxon>Flavobacteriia</taxon>
        <taxon>Flavobacteriales</taxon>
        <taxon>Weeksellaceae</taxon>
        <taxon>Chryseobacterium group</taxon>
        <taxon>Kaistella</taxon>
    </lineage>
</organism>
<dbReference type="RefSeq" id="WP_251832113.1">
    <property type="nucleotide sequence ID" value="NZ_JACSPS010000001.1"/>
</dbReference>
<reference evidence="1 2" key="1">
    <citation type="submission" date="2020-08" db="EMBL/GenBank/DDBJ databases">
        <title>A Genomic Blueprint of the Chicken Gut Microbiome.</title>
        <authorList>
            <person name="Gilroy R."/>
            <person name="Ravi A."/>
            <person name="Getino M."/>
            <person name="Pursley I."/>
            <person name="Horton D.L."/>
            <person name="Alikhan N.-F."/>
            <person name="Baker D."/>
            <person name="Gharbi K."/>
            <person name="Hall N."/>
            <person name="Watson M."/>
            <person name="Adriaenssens E.M."/>
            <person name="Foster-Nyarko E."/>
            <person name="Jarju S."/>
            <person name="Secka A."/>
            <person name="Antonio M."/>
            <person name="Oren A."/>
            <person name="Chaudhuri R."/>
            <person name="La Ragione R.M."/>
            <person name="Hildebrand F."/>
            <person name="Pallen M.J."/>
        </authorList>
    </citation>
    <scope>NUCLEOTIDE SEQUENCE [LARGE SCALE GENOMIC DNA]</scope>
    <source>
        <strain evidence="1 2">Sa1CVA4</strain>
    </source>
</reference>
<sequence length="94" mass="10894">MKPKRRYRKFDPQKAQIEALEQKSDRFRRIFSEYELMSEELWHLQTCETANVPDDFLDAVTVQTQYLEDEIGTWLIAPENTASASQTGPPAISS</sequence>
<gene>
    <name evidence="1" type="ORF">H9628_00245</name>
</gene>
<evidence type="ECO:0000313" key="2">
    <source>
        <dbReference type="Proteomes" id="UP000626242"/>
    </source>
</evidence>
<proteinExistence type="predicted"/>
<comment type="caution">
    <text evidence="1">The sequence shown here is derived from an EMBL/GenBank/DDBJ whole genome shotgun (WGS) entry which is preliminary data.</text>
</comment>
<evidence type="ECO:0000313" key="1">
    <source>
        <dbReference type="EMBL" id="MBD8016895.1"/>
    </source>
</evidence>
<protein>
    <submittedName>
        <fullName evidence="1">Uncharacterized protein</fullName>
    </submittedName>
</protein>
<keyword evidence="2" id="KW-1185">Reference proteome</keyword>
<dbReference type="Proteomes" id="UP000626242">
    <property type="component" value="Unassembled WGS sequence"/>
</dbReference>